<dbReference type="InterPro" id="IPR012001">
    <property type="entry name" value="Thiamin_PyroP_enz_TPP-bd_dom"/>
</dbReference>
<dbReference type="InterPro" id="IPR029061">
    <property type="entry name" value="THDP-binding"/>
</dbReference>
<evidence type="ECO:0000256" key="1">
    <source>
        <dbReference type="ARBA" id="ARBA00007812"/>
    </source>
</evidence>
<dbReference type="InterPro" id="IPR000399">
    <property type="entry name" value="TPP-bd_CS"/>
</dbReference>
<comment type="similarity">
    <text evidence="1 3">Belongs to the TPP enzyme family.</text>
</comment>
<reference evidence="8" key="1">
    <citation type="submission" date="2011-04" db="EMBL/GenBank/DDBJ databases">
        <title>The complete genome of Treponema brennaborense DSM 12168.</title>
        <authorList>
            <person name="Lucas S."/>
            <person name="Han J."/>
            <person name="Lapidus A."/>
            <person name="Bruce D."/>
            <person name="Goodwin L."/>
            <person name="Pitluck S."/>
            <person name="Peters L."/>
            <person name="Kyrpides N."/>
            <person name="Mavromatis K."/>
            <person name="Ivanova N."/>
            <person name="Mikhailova N."/>
            <person name="Pagani I."/>
            <person name="Teshima H."/>
            <person name="Detter J.C."/>
            <person name="Tapia R."/>
            <person name="Han C."/>
            <person name="Land M."/>
            <person name="Hauser L."/>
            <person name="Markowitz V."/>
            <person name="Cheng J.-F."/>
            <person name="Hugenholtz P."/>
            <person name="Woyke T."/>
            <person name="Wu D."/>
            <person name="Gronow S."/>
            <person name="Wellnitz S."/>
            <person name="Brambilla E."/>
            <person name="Klenk H.-P."/>
            <person name="Eisen J.A."/>
        </authorList>
    </citation>
    <scope>NUCLEOTIDE SEQUENCE [LARGE SCALE GENOMIC DNA]</scope>
    <source>
        <strain evidence="8">DSM 12168 / CIP 105900 / DD5/3</strain>
    </source>
</reference>
<evidence type="ECO:0000256" key="3">
    <source>
        <dbReference type="RuleBase" id="RU362132"/>
    </source>
</evidence>
<feature type="domain" description="Thiamine pyrophosphate enzyme central" evidence="4">
    <location>
        <begin position="198"/>
        <end position="333"/>
    </location>
</feature>
<evidence type="ECO:0000259" key="6">
    <source>
        <dbReference type="Pfam" id="PF02776"/>
    </source>
</evidence>
<dbReference type="RefSeq" id="WP_013757889.1">
    <property type="nucleotide sequence ID" value="NC_015500.1"/>
</dbReference>
<dbReference type="KEGG" id="tbe:Trebr_0728"/>
<dbReference type="GO" id="GO:0000287">
    <property type="term" value="F:magnesium ion binding"/>
    <property type="evidence" value="ECO:0007669"/>
    <property type="project" value="InterPro"/>
</dbReference>
<dbReference type="OrthoDB" id="4494979at2"/>
<keyword evidence="7" id="KW-0808">Transferase</keyword>
<keyword evidence="2 3" id="KW-0786">Thiamine pyrophosphate</keyword>
<dbReference type="Pfam" id="PF00205">
    <property type="entry name" value="TPP_enzyme_M"/>
    <property type="match status" value="1"/>
</dbReference>
<dbReference type="Pfam" id="PF02775">
    <property type="entry name" value="TPP_enzyme_C"/>
    <property type="match status" value="1"/>
</dbReference>
<dbReference type="GO" id="GO:0005948">
    <property type="term" value="C:acetolactate synthase complex"/>
    <property type="evidence" value="ECO:0007669"/>
    <property type="project" value="TreeGrafter"/>
</dbReference>
<dbReference type="InterPro" id="IPR039368">
    <property type="entry name" value="AHAS_TPP"/>
</dbReference>
<dbReference type="Gene3D" id="3.40.50.970">
    <property type="match status" value="2"/>
</dbReference>
<keyword evidence="8" id="KW-1185">Reference proteome</keyword>
<protein>
    <submittedName>
        <fullName evidence="7">Acetolactate synthase, large subunit, biosynthetic type</fullName>
        <ecNumber evidence="7">2.2.1.6</ecNumber>
    </submittedName>
</protein>
<dbReference type="InterPro" id="IPR045229">
    <property type="entry name" value="TPP_enz"/>
</dbReference>
<dbReference type="EMBL" id="CP002696">
    <property type="protein sequence ID" value="AEE16170.1"/>
    <property type="molecule type" value="Genomic_DNA"/>
</dbReference>
<dbReference type="Pfam" id="PF02776">
    <property type="entry name" value="TPP_enzyme_N"/>
    <property type="match status" value="1"/>
</dbReference>
<dbReference type="SUPFAM" id="SSF52518">
    <property type="entry name" value="Thiamin diphosphate-binding fold (THDP-binding)"/>
    <property type="match status" value="2"/>
</dbReference>
<sequence length="603" mass="63502">MIEATGARIIVQLLERQGITTAAGIPGGSILPLYDELSRSSITHVLVRHEQAAGFIAQGIARTTGLPAVCLATSGPGAMNLLTAIADARSDSVPLVAITGQVNSSLIGTDAFQEADTFGLSFPITKHSVMVKSPEELLQAIPQAFEIAASGRPGPVLIDVPRDVQTAVCRFDSWPEPGKRYRRAARFRSEGAEFARKIDAFACALHESSRPVLYAGGGCNSPEAAAGIAALLEVFPMPVVSSLMGIGCVPESHPVWCGMVGMHGCAAANRAMYDSDLVLAAGVRFDDRATGIVREFCPDAQILHIDIDAAEVNKILPASISVIADCESALPALAQRVREYAETESGRSARSHWLASAAGSYRSERARVPGTSACGVYGKHGPVPAAAGSTASESVVSENAGRLPDPRVFIASVPELAGRAGICASDIIVTTDVGQHQMWTAQYYPVEKPRQLLTSGSLGTMGFGLPAAIGAALANPGKRVICFSGDGSIMMNVQELATLAEQGLDVTVIVLENGSLGMVRQQQEFLFAKNYSACLFSKQPDLVRIASGFGIPAADVQSDPLWYEKAFPAAGGGPRFVRCRISRDENVYPFVPAGKPNIDAILN</sequence>
<dbReference type="GO" id="GO:0030976">
    <property type="term" value="F:thiamine pyrophosphate binding"/>
    <property type="evidence" value="ECO:0007669"/>
    <property type="project" value="InterPro"/>
</dbReference>
<dbReference type="HOGENOM" id="CLU_013748_3_2_12"/>
<dbReference type="InterPro" id="IPR029035">
    <property type="entry name" value="DHS-like_NAD/FAD-binding_dom"/>
</dbReference>
<feature type="domain" description="Thiamine pyrophosphate enzyme TPP-binding" evidence="5">
    <location>
        <begin position="432"/>
        <end position="570"/>
    </location>
</feature>
<dbReference type="GO" id="GO:0009099">
    <property type="term" value="P:L-valine biosynthetic process"/>
    <property type="evidence" value="ECO:0007669"/>
    <property type="project" value="TreeGrafter"/>
</dbReference>
<dbReference type="SUPFAM" id="SSF52467">
    <property type="entry name" value="DHS-like NAD/FAD-binding domain"/>
    <property type="match status" value="1"/>
</dbReference>
<dbReference type="PROSITE" id="PS00187">
    <property type="entry name" value="TPP_ENZYMES"/>
    <property type="match status" value="1"/>
</dbReference>
<dbReference type="InterPro" id="IPR012000">
    <property type="entry name" value="Thiamin_PyroP_enz_cen_dom"/>
</dbReference>
<dbReference type="FunFam" id="3.40.50.970:FF:000007">
    <property type="entry name" value="Acetolactate synthase"/>
    <property type="match status" value="1"/>
</dbReference>
<dbReference type="InterPro" id="IPR011766">
    <property type="entry name" value="TPP_enzyme_TPP-bd"/>
</dbReference>
<dbReference type="FunFam" id="3.40.50.1220:FF:000008">
    <property type="entry name" value="Acetolactate synthase"/>
    <property type="match status" value="1"/>
</dbReference>
<dbReference type="Proteomes" id="UP000006546">
    <property type="component" value="Chromosome"/>
</dbReference>
<dbReference type="PANTHER" id="PTHR18968:SF170">
    <property type="entry name" value="ACETOLACTATE SYNTHASE ISOZYME 1 LARGE SUBUNIT"/>
    <property type="match status" value="1"/>
</dbReference>
<dbReference type="CDD" id="cd02015">
    <property type="entry name" value="TPP_AHAS"/>
    <property type="match status" value="1"/>
</dbReference>
<proteinExistence type="inferred from homology"/>
<accession>F4LIC9</accession>
<dbReference type="GO" id="GO:0009097">
    <property type="term" value="P:isoleucine biosynthetic process"/>
    <property type="evidence" value="ECO:0007669"/>
    <property type="project" value="TreeGrafter"/>
</dbReference>
<evidence type="ECO:0000259" key="5">
    <source>
        <dbReference type="Pfam" id="PF02775"/>
    </source>
</evidence>
<evidence type="ECO:0000256" key="2">
    <source>
        <dbReference type="ARBA" id="ARBA00023052"/>
    </source>
</evidence>
<evidence type="ECO:0000313" key="8">
    <source>
        <dbReference type="Proteomes" id="UP000006546"/>
    </source>
</evidence>
<organism evidence="7 8">
    <name type="scientific">Treponema brennaborense (strain DSM 12168 / CIP 105900 / DD5/3)</name>
    <dbReference type="NCBI Taxonomy" id="906968"/>
    <lineage>
        <taxon>Bacteria</taxon>
        <taxon>Pseudomonadati</taxon>
        <taxon>Spirochaetota</taxon>
        <taxon>Spirochaetia</taxon>
        <taxon>Spirochaetales</taxon>
        <taxon>Treponemataceae</taxon>
        <taxon>Treponema</taxon>
    </lineage>
</organism>
<dbReference type="AlphaFoldDB" id="F4LIC9"/>
<dbReference type="STRING" id="906968.Trebr_0728"/>
<dbReference type="eggNOG" id="COG0028">
    <property type="taxonomic scope" value="Bacteria"/>
</dbReference>
<dbReference type="GO" id="GO:0003984">
    <property type="term" value="F:acetolactate synthase activity"/>
    <property type="evidence" value="ECO:0007669"/>
    <property type="project" value="UniProtKB-EC"/>
</dbReference>
<evidence type="ECO:0000259" key="4">
    <source>
        <dbReference type="Pfam" id="PF00205"/>
    </source>
</evidence>
<name>F4LIC9_TREBD</name>
<evidence type="ECO:0000313" key="7">
    <source>
        <dbReference type="EMBL" id="AEE16170.1"/>
    </source>
</evidence>
<dbReference type="CDD" id="cd07035">
    <property type="entry name" value="TPP_PYR_POX_like"/>
    <property type="match status" value="1"/>
</dbReference>
<dbReference type="Gene3D" id="3.40.50.1220">
    <property type="entry name" value="TPP-binding domain"/>
    <property type="match status" value="1"/>
</dbReference>
<dbReference type="PANTHER" id="PTHR18968">
    <property type="entry name" value="THIAMINE PYROPHOSPHATE ENZYMES"/>
    <property type="match status" value="1"/>
</dbReference>
<dbReference type="GO" id="GO:0050660">
    <property type="term" value="F:flavin adenine dinucleotide binding"/>
    <property type="evidence" value="ECO:0007669"/>
    <property type="project" value="TreeGrafter"/>
</dbReference>
<gene>
    <name evidence="7" type="ordered locus">Trebr_0728</name>
</gene>
<dbReference type="EC" id="2.2.1.6" evidence="7"/>
<feature type="domain" description="Thiamine pyrophosphate enzyme N-terminal TPP-binding" evidence="6">
    <location>
        <begin position="5"/>
        <end position="118"/>
    </location>
</feature>